<comment type="caution">
    <text evidence="3">The sequence shown here is derived from an EMBL/GenBank/DDBJ whole genome shotgun (WGS) entry which is preliminary data.</text>
</comment>
<feature type="compositionally biased region" description="Polar residues" evidence="1">
    <location>
        <begin position="1012"/>
        <end position="1023"/>
    </location>
</feature>
<accession>A0A086KMK7</accession>
<protein>
    <recommendedName>
        <fullName evidence="5">Transmembrane protein</fullName>
    </recommendedName>
</protein>
<reference evidence="3 4" key="1">
    <citation type="submission" date="2014-02" db="EMBL/GenBank/DDBJ databases">
        <authorList>
            <person name="Sibley D."/>
            <person name="Venepally P."/>
            <person name="Karamycheva S."/>
            <person name="Hadjithomas M."/>
            <person name="Khan A."/>
            <person name="Brunk B."/>
            <person name="Roos D."/>
            <person name="Caler E."/>
            <person name="Lorenzi H."/>
        </authorList>
    </citation>
    <scope>NUCLEOTIDE SEQUENCE [LARGE SCALE GENOMIC DNA]</scope>
    <source>
        <strain evidence="3 4">GAB2-2007-GAL-DOM2</strain>
    </source>
</reference>
<feature type="compositionally biased region" description="Pro residues" evidence="1">
    <location>
        <begin position="213"/>
        <end position="228"/>
    </location>
</feature>
<proteinExistence type="predicted"/>
<feature type="compositionally biased region" description="Basic and acidic residues" evidence="1">
    <location>
        <begin position="965"/>
        <end position="978"/>
    </location>
</feature>
<feature type="signal peptide" evidence="2">
    <location>
        <begin position="1"/>
        <end position="37"/>
    </location>
</feature>
<dbReference type="OrthoDB" id="332814at2759"/>
<feature type="compositionally biased region" description="Basic and acidic residues" evidence="1">
    <location>
        <begin position="684"/>
        <end position="745"/>
    </location>
</feature>
<name>A0A086KMK7_TOXGO</name>
<feature type="region of interest" description="Disordered" evidence="1">
    <location>
        <begin position="684"/>
        <end position="758"/>
    </location>
</feature>
<evidence type="ECO:0000256" key="2">
    <source>
        <dbReference type="SAM" id="SignalP"/>
    </source>
</evidence>
<keyword evidence="2" id="KW-0732">Signal</keyword>
<feature type="region of interest" description="Disordered" evidence="1">
    <location>
        <begin position="208"/>
        <end position="229"/>
    </location>
</feature>
<dbReference type="AlphaFoldDB" id="A0A086KMK7"/>
<feature type="chain" id="PRO_5001809472" description="Transmembrane protein" evidence="2">
    <location>
        <begin position="38"/>
        <end position="1114"/>
    </location>
</feature>
<feature type="compositionally biased region" description="Basic and acidic residues" evidence="1">
    <location>
        <begin position="1000"/>
        <end position="1011"/>
    </location>
</feature>
<dbReference type="EMBL" id="AHZU02000344">
    <property type="protein sequence ID" value="KFG45625.1"/>
    <property type="molecule type" value="Genomic_DNA"/>
</dbReference>
<feature type="compositionally biased region" description="Basic and acidic residues" evidence="1">
    <location>
        <begin position="325"/>
        <end position="336"/>
    </location>
</feature>
<evidence type="ECO:0000313" key="4">
    <source>
        <dbReference type="Proteomes" id="UP000028837"/>
    </source>
</evidence>
<gene>
    <name evidence="3" type="ORF">TGDOM2_224830</name>
</gene>
<feature type="compositionally biased region" description="Low complexity" evidence="1">
    <location>
        <begin position="575"/>
        <end position="627"/>
    </location>
</feature>
<feature type="region of interest" description="Disordered" evidence="1">
    <location>
        <begin position="253"/>
        <end position="289"/>
    </location>
</feature>
<evidence type="ECO:0000256" key="1">
    <source>
        <dbReference type="SAM" id="MobiDB-lite"/>
    </source>
</evidence>
<feature type="region of interest" description="Disordered" evidence="1">
    <location>
        <begin position="451"/>
        <end position="544"/>
    </location>
</feature>
<sequence>MQGDCRTKTVVSGRKLRWSFGKTLCFCLLSLPSLSQGVPHLSPSGFSRSCASLPNSPVSAASPCSQFPSAFSSRASSLGAPLRLQSPFAILSDSSVLRASSLSGDARPLGYLRYLFVAQTLYQRCRSSSRMESSSRAKAPGASALLSNSKTALRSSMPASSFTMEDEECVAAGILPVCRVGNRVLALFYNATGGKKKNFLVDFGGCKERSARSPPPPSTPSLSPPASPVLPACSSSLPSSSLPHCASCVSPPSAVPLSSAPGEDQARVEARKKRETKRATKQGDEWEADGECAAREVWEETDQLWGLVAGYFLQAEPPLRKRRRADADKGGEDGGHENCVTRVTGKKAGGNHGQTNGKKEKKRLPKRRETEEGSDEEVEERRQRWKAEICSWLMSIPTLATFSRSKYRCYIKEFPAFFPLLFMNLRGEEGEGWTRNRRFLWVDVDAFVTSEEGQNSESLAAPGERVQNGEAKQAKAPPNLGEGQVATPSKTRGSQSEDKREEEGRVPIDGSEETQNKPPEAISRIHSKHRVVPPTPNSVPPLHYRLRHPRLGAILQDVKRKLLTENGGEAHEGKGFSSSRGSRSSPLPHRSSSHPASPAFSACTSAPPSASPGSASSSPFVSSSSLSASVSGSVSSGALRLGRPLLPLLLPSRSHVLESREQVEEYLLSHVFDLLSRCRILSEQDGKGGLDGAGRDGGRTEMPNEKAGETGKNDRDKQQADAFGERSEGRGVEGLSPKEEREGTGKRRHSPPDFHGAPKALRRLMESEEWRQASVIWLDPCLPGKEALLDGSLLDVMREEELANQTFLTLPSFWADADTREAERKEQREEERRETEEREKREREAKAGGATMTQSRLDDKVVLLKARAAARSEFRKLLVVEEKPLKDLQSFQVDIAVVGCGAVTPDGLLLGRSRAAEPRSPAAMWTVAHDLQVLEGFLPLSSTLAQQRSISHRVGDACRAAGRAGCREEGEEEARGKQTEGTGEPEDAEKIPKANGLGDNEEKGSKPEQGQDKTVNARQSTCQQEKKGEDRVSPLSDCSLDKAPQGSGDIASFLASAVEEINRELESSKAFSELWGSKPGVTANAQHDKDAHRRLEIADKVATPSRCWNPQKIE</sequence>
<evidence type="ECO:0008006" key="5">
    <source>
        <dbReference type="Google" id="ProtNLM"/>
    </source>
</evidence>
<feature type="region of interest" description="Disordered" evidence="1">
    <location>
        <begin position="322"/>
        <end position="380"/>
    </location>
</feature>
<dbReference type="Proteomes" id="UP000028837">
    <property type="component" value="Unassembled WGS sequence"/>
</dbReference>
<feature type="region of interest" description="Disordered" evidence="1">
    <location>
        <begin position="566"/>
        <end position="627"/>
    </location>
</feature>
<feature type="region of interest" description="Disordered" evidence="1">
    <location>
        <begin position="819"/>
        <end position="853"/>
    </location>
</feature>
<dbReference type="VEuPathDB" id="ToxoDB:TGDOM2_224830"/>
<organism evidence="3 4">
    <name type="scientific">Toxoplasma gondii GAB2-2007-GAL-DOM2</name>
    <dbReference type="NCBI Taxonomy" id="1130820"/>
    <lineage>
        <taxon>Eukaryota</taxon>
        <taxon>Sar</taxon>
        <taxon>Alveolata</taxon>
        <taxon>Apicomplexa</taxon>
        <taxon>Conoidasida</taxon>
        <taxon>Coccidia</taxon>
        <taxon>Eucoccidiorida</taxon>
        <taxon>Eimeriorina</taxon>
        <taxon>Sarcocystidae</taxon>
        <taxon>Toxoplasma</taxon>
    </lineage>
</organism>
<evidence type="ECO:0000313" key="3">
    <source>
        <dbReference type="EMBL" id="KFG45625.1"/>
    </source>
</evidence>
<feature type="region of interest" description="Disordered" evidence="1">
    <location>
        <begin position="963"/>
        <end position="1048"/>
    </location>
</feature>
<feature type="compositionally biased region" description="Basic and acidic residues" evidence="1">
    <location>
        <begin position="495"/>
        <end position="506"/>
    </location>
</feature>
<feature type="compositionally biased region" description="Basic and acidic residues" evidence="1">
    <location>
        <begin position="819"/>
        <end position="846"/>
    </location>
</feature>